<accession>A0A9D1TA02</accession>
<proteinExistence type="predicted"/>
<comment type="caution">
    <text evidence="1">The sequence shown here is derived from an EMBL/GenBank/DDBJ whole genome shotgun (WGS) entry which is preliminary data.</text>
</comment>
<protein>
    <submittedName>
        <fullName evidence="1">Uncharacterized protein</fullName>
    </submittedName>
</protein>
<reference evidence="1" key="1">
    <citation type="submission" date="2020-10" db="EMBL/GenBank/DDBJ databases">
        <authorList>
            <person name="Gilroy R."/>
        </authorList>
    </citation>
    <scope>NUCLEOTIDE SEQUENCE</scope>
    <source>
        <strain evidence="1">ChiBcec6-7307</strain>
    </source>
</reference>
<reference evidence="1" key="2">
    <citation type="journal article" date="2021" name="PeerJ">
        <title>Extensive microbial diversity within the chicken gut microbiome revealed by metagenomics and culture.</title>
        <authorList>
            <person name="Gilroy R."/>
            <person name="Ravi A."/>
            <person name="Getino M."/>
            <person name="Pursley I."/>
            <person name="Horton D.L."/>
            <person name="Alikhan N.F."/>
            <person name="Baker D."/>
            <person name="Gharbi K."/>
            <person name="Hall N."/>
            <person name="Watson M."/>
            <person name="Adriaenssens E.M."/>
            <person name="Foster-Nyarko E."/>
            <person name="Jarju S."/>
            <person name="Secka A."/>
            <person name="Antonio M."/>
            <person name="Oren A."/>
            <person name="Chaudhuri R.R."/>
            <person name="La Ragione R."/>
            <person name="Hildebrand F."/>
            <person name="Pallen M.J."/>
        </authorList>
    </citation>
    <scope>NUCLEOTIDE SEQUENCE</scope>
    <source>
        <strain evidence="1">ChiBcec6-7307</strain>
    </source>
</reference>
<name>A0A9D1TA02_9FIRM</name>
<dbReference type="Proteomes" id="UP000886889">
    <property type="component" value="Unassembled WGS sequence"/>
</dbReference>
<evidence type="ECO:0000313" key="2">
    <source>
        <dbReference type="Proteomes" id="UP000886889"/>
    </source>
</evidence>
<dbReference type="AlphaFoldDB" id="A0A9D1TA02"/>
<sequence>MKREMTDRKMKELRDAFPSMPDSIRQMVAAEVKRQTGMEKDLPKTGRKRIRRTVLLAAASAAVLTSAVAAAVKLGLSFSTSQVGRYGLEIKVEGQKEETDQTEPADTKKETGDGKVIAGTAAWEAPEEVLVVEIKASYIPEGMISYDDGLKIGYEDSLMQGGISMATVVMDEEDTGNSLLTEGVADSQQIKVGDHEAVLLELVSAEGRENTYNRRIYVMYPEVWQILAMYVAEDVSLEEALKVAEGISLVPTGETTPIAQAWTWSDMAAPDIMVSIPKKTADRSELDLHQTGETFTLSRPAENLQGEYISAPLEVNVSSVQVADDLSLTEGWQDSPFRDRWEGAADEMGALLPGQLQYIRTGDGIESVDQVVKTEEIGQKLVYTTVEYTNPGEEPVQDVLFNGSLMRLIEEGDTFTVYDRSK</sequence>
<evidence type="ECO:0000313" key="1">
    <source>
        <dbReference type="EMBL" id="HIV24162.1"/>
    </source>
</evidence>
<dbReference type="EMBL" id="DVOS01000078">
    <property type="protein sequence ID" value="HIV24162.1"/>
    <property type="molecule type" value="Genomic_DNA"/>
</dbReference>
<organism evidence="1 2">
    <name type="scientific">Candidatus Merdiplasma excrementigallinarum</name>
    <dbReference type="NCBI Taxonomy" id="2840864"/>
    <lineage>
        <taxon>Bacteria</taxon>
        <taxon>Bacillati</taxon>
        <taxon>Bacillota</taxon>
        <taxon>Clostridia</taxon>
        <taxon>Lachnospirales</taxon>
        <taxon>Lachnospiraceae</taxon>
        <taxon>Lachnospiraceae incertae sedis</taxon>
        <taxon>Candidatus Merdiplasma</taxon>
    </lineage>
</organism>
<gene>
    <name evidence="1" type="ORF">IAC80_09570</name>
</gene>